<feature type="domain" description="Peptidase S26" evidence="7">
    <location>
        <begin position="8"/>
        <end position="176"/>
    </location>
</feature>
<protein>
    <recommendedName>
        <fullName evidence="4 6">Signal peptidase I</fullName>
        <ecNumber evidence="4 6">3.4.21.89</ecNumber>
    </recommendedName>
</protein>
<keyword evidence="6" id="KW-0472">Membrane</keyword>
<keyword evidence="6" id="KW-1133">Transmembrane helix</keyword>
<dbReference type="SUPFAM" id="SSF51306">
    <property type="entry name" value="LexA/Signal peptidase"/>
    <property type="match status" value="1"/>
</dbReference>
<dbReference type="PROSITE" id="PS00760">
    <property type="entry name" value="SPASE_I_2"/>
    <property type="match status" value="1"/>
</dbReference>
<evidence type="ECO:0000256" key="4">
    <source>
        <dbReference type="ARBA" id="ARBA00013208"/>
    </source>
</evidence>
<reference evidence="9" key="1">
    <citation type="journal article" date="2019" name="Int. J. Syst. Evol. Microbiol.">
        <title>The Global Catalogue of Microorganisms (GCM) 10K type strain sequencing project: providing services to taxonomists for standard genome sequencing and annotation.</title>
        <authorList>
            <consortium name="The Broad Institute Genomics Platform"/>
            <consortium name="The Broad Institute Genome Sequencing Center for Infectious Disease"/>
            <person name="Wu L."/>
            <person name="Ma J."/>
        </authorList>
    </citation>
    <scope>NUCLEOTIDE SEQUENCE [LARGE SCALE GENOMIC DNA]</scope>
    <source>
        <strain evidence="9">CCUG 37865</strain>
    </source>
</reference>
<evidence type="ECO:0000256" key="6">
    <source>
        <dbReference type="RuleBase" id="RU362042"/>
    </source>
</evidence>
<name>A0ABV8WYP9_9BACI</name>
<accession>A0ABV8WYP9</accession>
<evidence type="ECO:0000313" key="8">
    <source>
        <dbReference type="EMBL" id="MFC4404599.1"/>
    </source>
</evidence>
<dbReference type="Gene3D" id="2.10.109.10">
    <property type="entry name" value="Umud Fragment, subunit A"/>
    <property type="match status" value="1"/>
</dbReference>
<evidence type="ECO:0000256" key="1">
    <source>
        <dbReference type="ARBA" id="ARBA00000677"/>
    </source>
</evidence>
<evidence type="ECO:0000259" key="7">
    <source>
        <dbReference type="Pfam" id="PF10502"/>
    </source>
</evidence>
<proteinExistence type="inferred from homology"/>
<dbReference type="InterPro" id="IPR019757">
    <property type="entry name" value="Pept_S26A_signal_pept_1_Lys-AS"/>
</dbReference>
<evidence type="ECO:0000256" key="3">
    <source>
        <dbReference type="ARBA" id="ARBA00009370"/>
    </source>
</evidence>
<dbReference type="EC" id="3.4.21.89" evidence="4 6"/>
<keyword evidence="6" id="KW-0645">Protease</keyword>
<dbReference type="PRINTS" id="PR00727">
    <property type="entry name" value="LEADERPTASE"/>
</dbReference>
<organism evidence="8 9">
    <name type="scientific">Gracilibacillus xinjiangensis</name>
    <dbReference type="NCBI Taxonomy" id="1193282"/>
    <lineage>
        <taxon>Bacteria</taxon>
        <taxon>Bacillati</taxon>
        <taxon>Bacillota</taxon>
        <taxon>Bacilli</taxon>
        <taxon>Bacillales</taxon>
        <taxon>Bacillaceae</taxon>
        <taxon>Gracilibacillus</taxon>
    </lineage>
</organism>
<dbReference type="Pfam" id="PF10502">
    <property type="entry name" value="Peptidase_S26"/>
    <property type="match status" value="1"/>
</dbReference>
<dbReference type="NCBIfam" id="TIGR02227">
    <property type="entry name" value="sigpep_I_bact"/>
    <property type="match status" value="1"/>
</dbReference>
<dbReference type="PROSITE" id="PS00761">
    <property type="entry name" value="SPASE_I_3"/>
    <property type="match status" value="1"/>
</dbReference>
<dbReference type="PANTHER" id="PTHR43390">
    <property type="entry name" value="SIGNAL PEPTIDASE I"/>
    <property type="match status" value="1"/>
</dbReference>
<dbReference type="RefSeq" id="WP_390253410.1">
    <property type="nucleotide sequence ID" value="NZ_JBHSDT010000008.1"/>
</dbReference>
<dbReference type="CDD" id="cd06530">
    <property type="entry name" value="S26_SPase_I"/>
    <property type="match status" value="1"/>
</dbReference>
<sequence>MAARKSDWIDWIKTIIITVIVIVLIRMFIAVPIVVEGPSMLPTLENNDRLIVDKISLIFQNPDRFDVVIFHATEKKDYIKRVIGLPGETIEYKNDQLFVDGELVEEPYLQEVKQNLDPNATFTTDFTLEDIPGGSMTVPDGHVFVLGDNRKNSTDSRHLGFIPLEQIVGIARFSYWPIMNLGTID</sequence>
<dbReference type="EMBL" id="JBHSDT010000008">
    <property type="protein sequence ID" value="MFC4404599.1"/>
    <property type="molecule type" value="Genomic_DNA"/>
</dbReference>
<keyword evidence="6" id="KW-0812">Transmembrane</keyword>
<dbReference type="Proteomes" id="UP001595882">
    <property type="component" value="Unassembled WGS sequence"/>
</dbReference>
<dbReference type="InterPro" id="IPR019758">
    <property type="entry name" value="Pept_S26A_signal_pept_1_CS"/>
</dbReference>
<evidence type="ECO:0000256" key="5">
    <source>
        <dbReference type="ARBA" id="ARBA00022801"/>
    </source>
</evidence>
<evidence type="ECO:0000313" key="9">
    <source>
        <dbReference type="Proteomes" id="UP001595882"/>
    </source>
</evidence>
<comment type="caution">
    <text evidence="8">The sequence shown here is derived from an EMBL/GenBank/DDBJ whole genome shotgun (WGS) entry which is preliminary data.</text>
</comment>
<keyword evidence="9" id="KW-1185">Reference proteome</keyword>
<gene>
    <name evidence="8" type="primary">lepB</name>
    <name evidence="8" type="ORF">ACFOY7_16145</name>
</gene>
<comment type="subcellular location">
    <subcellularLocation>
        <location evidence="2">Cell membrane</location>
        <topology evidence="2">Single-pass type II membrane protein</topology>
    </subcellularLocation>
    <subcellularLocation>
        <location evidence="6">Membrane</location>
        <topology evidence="6">Single-pass type II membrane protein</topology>
    </subcellularLocation>
</comment>
<evidence type="ECO:0000256" key="2">
    <source>
        <dbReference type="ARBA" id="ARBA00004401"/>
    </source>
</evidence>
<feature type="transmembrane region" description="Helical" evidence="6">
    <location>
        <begin position="12"/>
        <end position="35"/>
    </location>
</feature>
<dbReference type="GO" id="GO:0009003">
    <property type="term" value="F:signal peptidase activity"/>
    <property type="evidence" value="ECO:0007669"/>
    <property type="project" value="UniProtKB-EC"/>
</dbReference>
<dbReference type="InterPro" id="IPR019533">
    <property type="entry name" value="Peptidase_S26"/>
</dbReference>
<comment type="catalytic activity">
    <reaction evidence="1 6">
        <text>Cleavage of hydrophobic, N-terminal signal or leader sequences from secreted and periplasmic proteins.</text>
        <dbReference type="EC" id="3.4.21.89"/>
    </reaction>
</comment>
<keyword evidence="5 6" id="KW-0378">Hydrolase</keyword>
<dbReference type="PANTHER" id="PTHR43390:SF1">
    <property type="entry name" value="CHLOROPLAST PROCESSING PEPTIDASE"/>
    <property type="match status" value="1"/>
</dbReference>
<dbReference type="InterPro" id="IPR000223">
    <property type="entry name" value="Pept_S26A_signal_pept_1"/>
</dbReference>
<dbReference type="InterPro" id="IPR036286">
    <property type="entry name" value="LexA/Signal_pep-like_sf"/>
</dbReference>
<comment type="similarity">
    <text evidence="3 6">Belongs to the peptidase S26 family.</text>
</comment>